<dbReference type="OrthoDB" id="61113at2759"/>
<dbReference type="EMBL" id="KZ084136">
    <property type="protein sequence ID" value="OSC98589.1"/>
    <property type="molecule type" value="Genomic_DNA"/>
</dbReference>
<name>A0A1Y2IBU3_TRAC3</name>
<gene>
    <name evidence="1" type="ORF">PYCCODRAFT_1374804</name>
</gene>
<sequence length="168" mass="18686">MANGIIKPMSITSGELYTAKNGRGELVGFALWTPPGRDSFDTPDQLEMGFGEFMSKLDEGARNLLGRLLGEVVPAFVDGALGIEKAELNCYWCWFAFVREDYQNKGICTAMFDLAKSTGAVMGLLTQDATNVTKYEHLGFKEYGKESFDSPWAKWTFYCMARKTSGEI</sequence>
<evidence type="ECO:0008006" key="3">
    <source>
        <dbReference type="Google" id="ProtNLM"/>
    </source>
</evidence>
<evidence type="ECO:0000313" key="2">
    <source>
        <dbReference type="Proteomes" id="UP000193067"/>
    </source>
</evidence>
<keyword evidence="2" id="KW-1185">Reference proteome</keyword>
<dbReference type="InterPro" id="IPR016181">
    <property type="entry name" value="Acyl_CoA_acyltransferase"/>
</dbReference>
<accession>A0A1Y2IBU3</accession>
<organism evidence="1 2">
    <name type="scientific">Trametes coccinea (strain BRFM310)</name>
    <name type="common">Pycnoporus coccineus</name>
    <dbReference type="NCBI Taxonomy" id="1353009"/>
    <lineage>
        <taxon>Eukaryota</taxon>
        <taxon>Fungi</taxon>
        <taxon>Dikarya</taxon>
        <taxon>Basidiomycota</taxon>
        <taxon>Agaricomycotina</taxon>
        <taxon>Agaricomycetes</taxon>
        <taxon>Polyporales</taxon>
        <taxon>Polyporaceae</taxon>
        <taxon>Trametes</taxon>
    </lineage>
</organism>
<proteinExistence type="predicted"/>
<dbReference type="STRING" id="1353009.A0A1Y2IBU3"/>
<protein>
    <recommendedName>
        <fullName evidence="3">N-acetyltransferase domain-containing protein</fullName>
    </recommendedName>
</protein>
<reference evidence="1 2" key="1">
    <citation type="journal article" date="2015" name="Biotechnol. Biofuels">
        <title>Enhanced degradation of softwood versus hardwood by the white-rot fungus Pycnoporus coccineus.</title>
        <authorList>
            <person name="Couturier M."/>
            <person name="Navarro D."/>
            <person name="Chevret D."/>
            <person name="Henrissat B."/>
            <person name="Piumi F."/>
            <person name="Ruiz-Duenas F.J."/>
            <person name="Martinez A.T."/>
            <person name="Grigoriev I.V."/>
            <person name="Riley R."/>
            <person name="Lipzen A."/>
            <person name="Berrin J.G."/>
            <person name="Master E.R."/>
            <person name="Rosso M.N."/>
        </authorList>
    </citation>
    <scope>NUCLEOTIDE SEQUENCE [LARGE SCALE GENOMIC DNA]</scope>
    <source>
        <strain evidence="1 2">BRFM310</strain>
    </source>
</reference>
<dbReference type="Gene3D" id="3.40.630.30">
    <property type="match status" value="1"/>
</dbReference>
<dbReference type="AlphaFoldDB" id="A0A1Y2IBU3"/>
<dbReference type="Proteomes" id="UP000193067">
    <property type="component" value="Unassembled WGS sequence"/>
</dbReference>
<evidence type="ECO:0000313" key="1">
    <source>
        <dbReference type="EMBL" id="OSC98589.1"/>
    </source>
</evidence>
<dbReference type="SUPFAM" id="SSF55729">
    <property type="entry name" value="Acyl-CoA N-acyltransferases (Nat)"/>
    <property type="match status" value="1"/>
</dbReference>